<evidence type="ECO:0000313" key="2">
    <source>
        <dbReference type="EMBL" id="CAB4123907.1"/>
    </source>
</evidence>
<gene>
    <name evidence="2" type="ORF">UFOVP46_123</name>
</gene>
<dbReference type="EMBL" id="LR796174">
    <property type="protein sequence ID" value="CAB4123907.1"/>
    <property type="molecule type" value="Genomic_DNA"/>
</dbReference>
<reference evidence="2" key="1">
    <citation type="submission" date="2020-04" db="EMBL/GenBank/DDBJ databases">
        <authorList>
            <person name="Chiriac C."/>
            <person name="Salcher M."/>
            <person name="Ghai R."/>
            <person name="Kavagutti S V."/>
        </authorList>
    </citation>
    <scope>NUCLEOTIDE SEQUENCE</scope>
</reference>
<organism evidence="2">
    <name type="scientific">uncultured Caudovirales phage</name>
    <dbReference type="NCBI Taxonomy" id="2100421"/>
    <lineage>
        <taxon>Viruses</taxon>
        <taxon>Duplodnaviria</taxon>
        <taxon>Heunggongvirae</taxon>
        <taxon>Uroviricota</taxon>
        <taxon>Caudoviricetes</taxon>
        <taxon>Peduoviridae</taxon>
        <taxon>Maltschvirus</taxon>
        <taxon>Maltschvirus maltsch</taxon>
    </lineage>
</organism>
<protein>
    <submittedName>
        <fullName evidence="2">Uncharacterized protein</fullName>
    </submittedName>
</protein>
<keyword evidence="1" id="KW-0812">Transmembrane</keyword>
<evidence type="ECO:0000256" key="1">
    <source>
        <dbReference type="SAM" id="Phobius"/>
    </source>
</evidence>
<accession>A0A6J5KSJ9</accession>
<keyword evidence="1" id="KW-1133">Transmembrane helix</keyword>
<sequence length="55" mass="6249">MKKFLKNLIEDRWTLIGMFIAWAVLEGALKTIVGYMLIGGLIFGIINLFTKSDDE</sequence>
<name>A0A6J5KSJ9_9CAUD</name>
<proteinExistence type="predicted"/>
<keyword evidence="1" id="KW-0472">Membrane</keyword>
<feature type="transmembrane region" description="Helical" evidence="1">
    <location>
        <begin position="12"/>
        <end position="29"/>
    </location>
</feature>